<gene>
    <name evidence="11" type="ORF">E7681_02870</name>
</gene>
<dbReference type="EMBL" id="SSMD01000001">
    <property type="protein sequence ID" value="THD76798.1"/>
    <property type="molecule type" value="Genomic_DNA"/>
</dbReference>
<comment type="caution">
    <text evidence="11">The sequence shown here is derived from an EMBL/GenBank/DDBJ whole genome shotgun (WGS) entry which is preliminary data.</text>
</comment>
<evidence type="ECO:0000256" key="2">
    <source>
        <dbReference type="ARBA" id="ARBA00022448"/>
    </source>
</evidence>
<evidence type="ECO:0000259" key="10">
    <source>
        <dbReference type="Pfam" id="PF11356"/>
    </source>
</evidence>
<proteinExistence type="predicted"/>
<comment type="subcellular location">
    <subcellularLocation>
        <location evidence="1">Cell inner membrane</location>
    </subcellularLocation>
</comment>
<evidence type="ECO:0000256" key="8">
    <source>
        <dbReference type="ARBA" id="ARBA00023136"/>
    </source>
</evidence>
<keyword evidence="5" id="KW-0812">Transmembrane</keyword>
<feature type="compositionally biased region" description="Pro residues" evidence="9">
    <location>
        <begin position="63"/>
        <end position="87"/>
    </location>
</feature>
<keyword evidence="4" id="KW-0997">Cell inner membrane</keyword>
<evidence type="ECO:0000256" key="7">
    <source>
        <dbReference type="ARBA" id="ARBA00022989"/>
    </source>
</evidence>
<dbReference type="OrthoDB" id="7871190at2"/>
<reference evidence="11 12" key="1">
    <citation type="submission" date="2019-04" db="EMBL/GenBank/DDBJ databases">
        <title>Draft genome sequence of Youngimonas vesicularis.</title>
        <authorList>
            <person name="Hameed A."/>
        </authorList>
    </citation>
    <scope>NUCLEOTIDE SEQUENCE [LARGE SCALE GENOMIC DNA]</scope>
    <source>
        <strain evidence="11 12">CC-AMW-E</strain>
    </source>
</reference>
<evidence type="ECO:0000256" key="5">
    <source>
        <dbReference type="ARBA" id="ARBA00022692"/>
    </source>
</evidence>
<feature type="domain" description="Type II secretion system protein GspC N-terminal" evidence="10">
    <location>
        <begin position="16"/>
        <end position="147"/>
    </location>
</feature>
<evidence type="ECO:0000313" key="11">
    <source>
        <dbReference type="EMBL" id="THD76798.1"/>
    </source>
</evidence>
<sequence length="156" mass="16142">MRLLSATVTVAMLVGAALSGFALWTELSAQPVTNTPAPKAVGAEAQPPRQATSRLWPALFGEPQPPAPQPPAPQPVEPARNAPPKPPLSSLGYSLSGVVTTDTGTWALLSHPAGGKLVKVGDALERGVEVVRIDAEGLWLSRDGDAPELLAFAEAN</sequence>
<evidence type="ECO:0000313" key="12">
    <source>
        <dbReference type="Proteomes" id="UP000306113"/>
    </source>
</evidence>
<feature type="region of interest" description="Disordered" evidence="9">
    <location>
        <begin position="38"/>
        <end position="88"/>
    </location>
</feature>
<dbReference type="InterPro" id="IPR024961">
    <property type="entry name" value="T2SS_GspC_N"/>
</dbReference>
<dbReference type="AlphaFoldDB" id="A0A4S3MF64"/>
<evidence type="ECO:0000256" key="3">
    <source>
        <dbReference type="ARBA" id="ARBA00022475"/>
    </source>
</evidence>
<keyword evidence="12" id="KW-1185">Reference proteome</keyword>
<keyword evidence="6" id="KW-0653">Protein transport</keyword>
<organism evidence="11 12">
    <name type="scientific">Thalassobius vesicularis</name>
    <dbReference type="NCBI Taxonomy" id="1294297"/>
    <lineage>
        <taxon>Bacteria</taxon>
        <taxon>Pseudomonadati</taxon>
        <taxon>Pseudomonadota</taxon>
        <taxon>Alphaproteobacteria</taxon>
        <taxon>Rhodobacterales</taxon>
        <taxon>Roseobacteraceae</taxon>
        <taxon>Thalassovita</taxon>
    </lineage>
</organism>
<dbReference type="RefSeq" id="WP_136337742.1">
    <property type="nucleotide sequence ID" value="NZ_SSMD01000001.1"/>
</dbReference>
<protein>
    <recommendedName>
        <fullName evidence="10">Type II secretion system protein GspC N-terminal domain-containing protein</fullName>
    </recommendedName>
</protein>
<keyword evidence="7" id="KW-1133">Transmembrane helix</keyword>
<dbReference type="Pfam" id="PF11356">
    <property type="entry name" value="T2SSC"/>
    <property type="match status" value="1"/>
</dbReference>
<dbReference type="Proteomes" id="UP000306113">
    <property type="component" value="Unassembled WGS sequence"/>
</dbReference>
<keyword evidence="2" id="KW-0813">Transport</keyword>
<keyword evidence="8" id="KW-0472">Membrane</keyword>
<dbReference type="GO" id="GO:0005886">
    <property type="term" value="C:plasma membrane"/>
    <property type="evidence" value="ECO:0007669"/>
    <property type="project" value="UniProtKB-SubCell"/>
</dbReference>
<evidence type="ECO:0000256" key="4">
    <source>
        <dbReference type="ARBA" id="ARBA00022519"/>
    </source>
</evidence>
<keyword evidence="3" id="KW-1003">Cell membrane</keyword>
<evidence type="ECO:0000256" key="1">
    <source>
        <dbReference type="ARBA" id="ARBA00004533"/>
    </source>
</evidence>
<evidence type="ECO:0000256" key="6">
    <source>
        <dbReference type="ARBA" id="ARBA00022927"/>
    </source>
</evidence>
<dbReference type="GO" id="GO:0015031">
    <property type="term" value="P:protein transport"/>
    <property type="evidence" value="ECO:0007669"/>
    <property type="project" value="UniProtKB-KW"/>
</dbReference>
<evidence type="ECO:0000256" key="9">
    <source>
        <dbReference type="SAM" id="MobiDB-lite"/>
    </source>
</evidence>
<accession>A0A4S3MF64</accession>
<name>A0A4S3MF64_9RHOB</name>